<dbReference type="InterPro" id="IPR044974">
    <property type="entry name" value="Disease_R_plants"/>
</dbReference>
<dbReference type="InterPro" id="IPR042197">
    <property type="entry name" value="Apaf_helical"/>
</dbReference>
<dbReference type="SUPFAM" id="SSF52540">
    <property type="entry name" value="P-loop containing nucleoside triphosphate hydrolases"/>
    <property type="match status" value="1"/>
</dbReference>
<keyword evidence="3" id="KW-0677">Repeat</keyword>
<dbReference type="Proteomes" id="UP000231279">
    <property type="component" value="Unassembled WGS sequence"/>
</dbReference>
<accession>A0A2G9HR02</accession>
<dbReference type="OrthoDB" id="912863at2759"/>
<dbReference type="PRINTS" id="PR00364">
    <property type="entry name" value="DISEASERSIST"/>
</dbReference>
<dbReference type="Gene3D" id="3.80.10.10">
    <property type="entry name" value="Ribonuclease Inhibitor"/>
    <property type="match status" value="1"/>
</dbReference>
<dbReference type="STRING" id="429701.A0A2G9HR02"/>
<dbReference type="Pfam" id="PF23598">
    <property type="entry name" value="LRR_14"/>
    <property type="match status" value="1"/>
</dbReference>
<evidence type="ECO:0000256" key="6">
    <source>
        <dbReference type="ARBA" id="ARBA00022840"/>
    </source>
</evidence>
<dbReference type="InterPro" id="IPR036388">
    <property type="entry name" value="WH-like_DNA-bd_sf"/>
</dbReference>
<keyword evidence="6" id="KW-0067">ATP-binding</keyword>
<dbReference type="GO" id="GO:0005524">
    <property type="term" value="F:ATP binding"/>
    <property type="evidence" value="ECO:0007669"/>
    <property type="project" value="UniProtKB-KW"/>
</dbReference>
<evidence type="ECO:0000256" key="1">
    <source>
        <dbReference type="ARBA" id="ARBA00008894"/>
    </source>
</evidence>
<dbReference type="InterPro" id="IPR058922">
    <property type="entry name" value="WHD_DRP"/>
</dbReference>
<proteinExistence type="inferred from homology"/>
<evidence type="ECO:0000256" key="3">
    <source>
        <dbReference type="ARBA" id="ARBA00022737"/>
    </source>
</evidence>
<dbReference type="FunFam" id="1.10.10.10:FF:000322">
    <property type="entry name" value="Probable disease resistance protein At1g63360"/>
    <property type="match status" value="1"/>
</dbReference>
<feature type="domain" description="Disease resistance R13L4/SHOC-2-like LRR" evidence="8">
    <location>
        <begin position="225"/>
        <end position="408"/>
    </location>
</feature>
<dbReference type="InterPro" id="IPR055414">
    <property type="entry name" value="LRR_R13L4/SHOC2-like"/>
</dbReference>
<dbReference type="PANTHER" id="PTHR23155">
    <property type="entry name" value="DISEASE RESISTANCE PROTEIN RP"/>
    <property type="match status" value="1"/>
</dbReference>
<dbReference type="InterPro" id="IPR001611">
    <property type="entry name" value="Leu-rich_rpt"/>
</dbReference>
<dbReference type="FunFam" id="1.10.8.430:FF:000003">
    <property type="entry name" value="Probable disease resistance protein At5g66910"/>
    <property type="match status" value="1"/>
</dbReference>
<dbReference type="PANTHER" id="PTHR23155:SF1205">
    <property type="entry name" value="DISEASE RESISTANCE PROTEIN RPM1"/>
    <property type="match status" value="1"/>
</dbReference>
<gene>
    <name evidence="9" type="ORF">CDL12_07349</name>
</gene>
<dbReference type="GO" id="GO:0043531">
    <property type="term" value="F:ADP binding"/>
    <property type="evidence" value="ECO:0007669"/>
    <property type="project" value="InterPro"/>
</dbReference>
<dbReference type="Pfam" id="PF23559">
    <property type="entry name" value="WHD_DRP"/>
    <property type="match status" value="1"/>
</dbReference>
<evidence type="ECO:0000259" key="8">
    <source>
        <dbReference type="Pfam" id="PF23598"/>
    </source>
</evidence>
<keyword evidence="2" id="KW-0433">Leucine-rich repeat</keyword>
<organism evidence="9 10">
    <name type="scientific">Handroanthus impetiginosus</name>
    <dbReference type="NCBI Taxonomy" id="429701"/>
    <lineage>
        <taxon>Eukaryota</taxon>
        <taxon>Viridiplantae</taxon>
        <taxon>Streptophyta</taxon>
        <taxon>Embryophyta</taxon>
        <taxon>Tracheophyta</taxon>
        <taxon>Spermatophyta</taxon>
        <taxon>Magnoliopsida</taxon>
        <taxon>eudicotyledons</taxon>
        <taxon>Gunneridae</taxon>
        <taxon>Pentapetalae</taxon>
        <taxon>asterids</taxon>
        <taxon>lamiids</taxon>
        <taxon>Lamiales</taxon>
        <taxon>Bignoniaceae</taxon>
        <taxon>Crescentiina</taxon>
        <taxon>Tabebuia alliance</taxon>
        <taxon>Handroanthus</taxon>
    </lineage>
</organism>
<dbReference type="Gene3D" id="1.10.8.430">
    <property type="entry name" value="Helical domain of apoptotic protease-activating factors"/>
    <property type="match status" value="1"/>
</dbReference>
<dbReference type="InterPro" id="IPR027417">
    <property type="entry name" value="P-loop_NTPase"/>
</dbReference>
<comment type="similarity">
    <text evidence="1">Belongs to the disease resistance NB-LRR family.</text>
</comment>
<feature type="domain" description="Disease resistance protein winged helix" evidence="7">
    <location>
        <begin position="110"/>
        <end position="180"/>
    </location>
</feature>
<comment type="caution">
    <text evidence="9">The sequence shown here is derived from an EMBL/GenBank/DDBJ whole genome shotgun (WGS) entry which is preliminary data.</text>
</comment>
<name>A0A2G9HR02_9LAMI</name>
<sequence length="438" mass="49214">MKTLDPDKSWELLLKTAVNDNNDINKCPQELEYIGREIVAKCNGLPLAITVMGGLLQEKRQTKSGWEEVLKGINSHLGTGENNSVQAILELSYHDLPSHLKSCFLCLAFFREDATIHANTLIKVWIAEGLVPQEDGQVTMEDVARGYLDELINRNMVQVKDMKKNDQVKNCGVQDLLHELSIRKAKEGMSLQILKGNISQSLDRKSRHCAIYSRRFNISSLGNRHLRSLFFRGDKYHFCNDAPDLNSFRLLRVLEMEGLGLTEYPPRIGALPGLKYLNLKNNEISKLPKSLGCLKNLQVLDMGENGEVYVPNVIWKMDSLRHINIDWPASEVPLKLNTLRDLQTLTNIGMHILILEHITQITSLRKLGVHLTAGSDVLRFKQMPSLEAQQSIVQGSIVQPRVSSSPSWGSDRSDSVDYLSRYISPVHAGQPSTRGIGS</sequence>
<keyword evidence="10" id="KW-1185">Reference proteome</keyword>
<dbReference type="Gene3D" id="1.10.10.10">
    <property type="entry name" value="Winged helix-like DNA-binding domain superfamily/Winged helix DNA-binding domain"/>
    <property type="match status" value="1"/>
</dbReference>
<dbReference type="AlphaFoldDB" id="A0A2G9HR02"/>
<evidence type="ECO:0000313" key="9">
    <source>
        <dbReference type="EMBL" id="PIN19958.1"/>
    </source>
</evidence>
<dbReference type="PROSITE" id="PS51450">
    <property type="entry name" value="LRR"/>
    <property type="match status" value="1"/>
</dbReference>
<keyword evidence="4" id="KW-0547">Nucleotide-binding</keyword>
<keyword evidence="5" id="KW-0611">Plant defense</keyword>
<protein>
    <submittedName>
        <fullName evidence="9">Uncharacterized protein</fullName>
    </submittedName>
</protein>
<evidence type="ECO:0000256" key="4">
    <source>
        <dbReference type="ARBA" id="ARBA00022741"/>
    </source>
</evidence>
<dbReference type="SUPFAM" id="SSF52058">
    <property type="entry name" value="L domain-like"/>
    <property type="match status" value="1"/>
</dbReference>
<evidence type="ECO:0000256" key="5">
    <source>
        <dbReference type="ARBA" id="ARBA00022821"/>
    </source>
</evidence>
<evidence type="ECO:0000256" key="2">
    <source>
        <dbReference type="ARBA" id="ARBA00022614"/>
    </source>
</evidence>
<evidence type="ECO:0000259" key="7">
    <source>
        <dbReference type="Pfam" id="PF23559"/>
    </source>
</evidence>
<dbReference type="EMBL" id="NKXS01001191">
    <property type="protein sequence ID" value="PIN19958.1"/>
    <property type="molecule type" value="Genomic_DNA"/>
</dbReference>
<evidence type="ECO:0000313" key="10">
    <source>
        <dbReference type="Proteomes" id="UP000231279"/>
    </source>
</evidence>
<dbReference type="InterPro" id="IPR032675">
    <property type="entry name" value="LRR_dom_sf"/>
</dbReference>
<dbReference type="GO" id="GO:0098542">
    <property type="term" value="P:defense response to other organism"/>
    <property type="evidence" value="ECO:0007669"/>
    <property type="project" value="TreeGrafter"/>
</dbReference>
<reference evidence="10" key="1">
    <citation type="journal article" date="2018" name="Gigascience">
        <title>Genome assembly of the Pink Ipe (Handroanthus impetiginosus, Bignoniaceae), a highly valued, ecologically keystone Neotropical timber forest tree.</title>
        <authorList>
            <person name="Silva-Junior O.B."/>
            <person name="Grattapaglia D."/>
            <person name="Novaes E."/>
            <person name="Collevatti R.G."/>
        </authorList>
    </citation>
    <scope>NUCLEOTIDE SEQUENCE [LARGE SCALE GENOMIC DNA]</scope>
    <source>
        <strain evidence="10">cv. UFG-1</strain>
    </source>
</reference>